<dbReference type="EMBL" id="GBRH01244089">
    <property type="protein sequence ID" value="JAD53806.1"/>
    <property type="molecule type" value="Transcribed_RNA"/>
</dbReference>
<dbReference type="AlphaFoldDB" id="A0A0A9ARP3"/>
<reference evidence="2" key="2">
    <citation type="journal article" date="2015" name="Data Brief">
        <title>Shoot transcriptome of the giant reed, Arundo donax.</title>
        <authorList>
            <person name="Barrero R.A."/>
            <person name="Guerrero F.D."/>
            <person name="Moolhuijzen P."/>
            <person name="Goolsby J.A."/>
            <person name="Tidwell J."/>
            <person name="Bellgard S.E."/>
            <person name="Bellgard M.I."/>
        </authorList>
    </citation>
    <scope>NUCLEOTIDE SEQUENCE</scope>
    <source>
        <tissue evidence="2">Shoot tissue taken approximately 20 cm above the soil surface</tissue>
    </source>
</reference>
<protein>
    <submittedName>
        <fullName evidence="2">Uncharacterized protein</fullName>
    </submittedName>
</protein>
<reference evidence="2" key="1">
    <citation type="submission" date="2014-09" db="EMBL/GenBank/DDBJ databases">
        <authorList>
            <person name="Magalhaes I.L.F."/>
            <person name="Oliveira U."/>
            <person name="Santos F.R."/>
            <person name="Vidigal T.H.D.A."/>
            <person name="Brescovit A.D."/>
            <person name="Santos A.J."/>
        </authorList>
    </citation>
    <scope>NUCLEOTIDE SEQUENCE</scope>
    <source>
        <tissue evidence="2">Shoot tissue taken approximately 20 cm above the soil surface</tissue>
    </source>
</reference>
<accession>A0A0A9ARP3</accession>
<organism evidence="2">
    <name type="scientific">Arundo donax</name>
    <name type="common">Giant reed</name>
    <name type="synonym">Donax arundinaceus</name>
    <dbReference type="NCBI Taxonomy" id="35708"/>
    <lineage>
        <taxon>Eukaryota</taxon>
        <taxon>Viridiplantae</taxon>
        <taxon>Streptophyta</taxon>
        <taxon>Embryophyta</taxon>
        <taxon>Tracheophyta</taxon>
        <taxon>Spermatophyta</taxon>
        <taxon>Magnoliopsida</taxon>
        <taxon>Liliopsida</taxon>
        <taxon>Poales</taxon>
        <taxon>Poaceae</taxon>
        <taxon>PACMAD clade</taxon>
        <taxon>Arundinoideae</taxon>
        <taxon>Arundineae</taxon>
        <taxon>Arundo</taxon>
    </lineage>
</organism>
<name>A0A0A9ARP3_ARUDO</name>
<proteinExistence type="predicted"/>
<evidence type="ECO:0000256" key="1">
    <source>
        <dbReference type="SAM" id="MobiDB-lite"/>
    </source>
</evidence>
<feature type="region of interest" description="Disordered" evidence="1">
    <location>
        <begin position="17"/>
        <end position="39"/>
    </location>
</feature>
<evidence type="ECO:0000313" key="2">
    <source>
        <dbReference type="EMBL" id="JAD53806.1"/>
    </source>
</evidence>
<sequence>MRGAPVGVLEGYGACRGLSGCGGGGPATGDPVRDRERRG</sequence>